<dbReference type="EMBL" id="LJIJ01001690">
    <property type="protein sequence ID" value="ODM91046.1"/>
    <property type="molecule type" value="Genomic_DNA"/>
</dbReference>
<proteinExistence type="predicted"/>
<evidence type="ECO:0000256" key="1">
    <source>
        <dbReference type="SAM" id="MobiDB-lite"/>
    </source>
</evidence>
<sequence>MKGLALIAVSSVNALDLDQVQEAGSCGSQRNAPRGTPVNMDWLYSVPTWYINGGSKSHLYAITLEHFGGNDTALEAIREDQFYYEACLTHKLSPGESLTFGYEPGRVSLYTVRQAGPGVLDFIRTRNVAEAGVSRHVSTLTDNQSFVVFTNCELQTNRRTWDIWSTQPQVSAAVRRRIEEHAISQGFARENIAFLRYDSCRAGVVPNTPKQQGGQRGNRNQQRGSSSGVSYSNRSLRIQGSLKITTMRGFEKLFGLALLAVSSVSALDMGQVEEGFCDMQPTVQESVNMEWVNSVPRWFVSAGSKLHLYGATLHHFGGNKTAFDEMREDEFYYENCMNHDHIDSGVLTAVAFETGMTSRYEVKHIAPGQLDYIPIVVDNEVFPGISHHFITLTDNQSFVFFTNCNSQTNRKSWDLATIDPDISLDVVRRIEGHAIAQGFSRENFAFLRFNSCQPGVVPNTPKQQGGRRGNRNQQRGSSSGISYSNRSNGKWNKNLWRFS</sequence>
<feature type="compositionally biased region" description="Low complexity" evidence="1">
    <location>
        <begin position="471"/>
        <end position="486"/>
    </location>
</feature>
<dbReference type="OrthoDB" id="8257766at2759"/>
<evidence type="ECO:0000313" key="2">
    <source>
        <dbReference type="EMBL" id="ODM91046.1"/>
    </source>
</evidence>
<feature type="region of interest" description="Disordered" evidence="1">
    <location>
        <begin position="205"/>
        <end position="232"/>
    </location>
</feature>
<dbReference type="Proteomes" id="UP000094527">
    <property type="component" value="Unassembled WGS sequence"/>
</dbReference>
<gene>
    <name evidence="2" type="ORF">Ocin01_15633</name>
</gene>
<comment type="caution">
    <text evidence="2">The sequence shown here is derived from an EMBL/GenBank/DDBJ whole genome shotgun (WGS) entry which is preliminary data.</text>
</comment>
<feature type="compositionally biased region" description="Low complexity" evidence="1">
    <location>
        <begin position="211"/>
        <end position="232"/>
    </location>
</feature>
<accession>A0A1D2MDF5</accession>
<name>A0A1D2MDF5_ORCCI</name>
<feature type="region of interest" description="Disordered" evidence="1">
    <location>
        <begin position="456"/>
        <end position="486"/>
    </location>
</feature>
<organism evidence="2 3">
    <name type="scientific">Orchesella cincta</name>
    <name type="common">Springtail</name>
    <name type="synonym">Podura cincta</name>
    <dbReference type="NCBI Taxonomy" id="48709"/>
    <lineage>
        <taxon>Eukaryota</taxon>
        <taxon>Metazoa</taxon>
        <taxon>Ecdysozoa</taxon>
        <taxon>Arthropoda</taxon>
        <taxon>Hexapoda</taxon>
        <taxon>Collembola</taxon>
        <taxon>Entomobryomorpha</taxon>
        <taxon>Entomobryoidea</taxon>
        <taxon>Orchesellidae</taxon>
        <taxon>Orchesellinae</taxon>
        <taxon>Orchesella</taxon>
    </lineage>
</organism>
<reference evidence="2 3" key="1">
    <citation type="journal article" date="2016" name="Genome Biol. Evol.">
        <title>Gene Family Evolution Reflects Adaptation to Soil Environmental Stressors in the Genome of the Collembolan Orchesella cincta.</title>
        <authorList>
            <person name="Faddeeva-Vakhrusheva A."/>
            <person name="Derks M.F."/>
            <person name="Anvar S.Y."/>
            <person name="Agamennone V."/>
            <person name="Suring W."/>
            <person name="Smit S."/>
            <person name="van Straalen N.M."/>
            <person name="Roelofs D."/>
        </authorList>
    </citation>
    <scope>NUCLEOTIDE SEQUENCE [LARGE SCALE GENOMIC DNA]</scope>
    <source>
        <tissue evidence="2">Mixed pool</tissue>
    </source>
</reference>
<keyword evidence="3" id="KW-1185">Reference proteome</keyword>
<protein>
    <submittedName>
        <fullName evidence="2">Uncharacterized protein</fullName>
    </submittedName>
</protein>
<evidence type="ECO:0000313" key="3">
    <source>
        <dbReference type="Proteomes" id="UP000094527"/>
    </source>
</evidence>
<dbReference type="AlphaFoldDB" id="A0A1D2MDF5"/>